<sequence>MCLLIGFKPPPSIEHRKKHCRMKGGISRLFDLQPDPYDCTQRQNIRICIFRDVKNAIELRSILQSGEIDAAMIRPELVAEPFVLLAAANRAIHQAAHNRINISESLNIFGIAENSRNLIVAIFDDLHGKKMVKVAKKLKVKLGKPAPLETLRELADINLIKKVYQIAPQEPELNAATLADSIITRIIAKDVA</sequence>
<protein>
    <submittedName>
        <fullName evidence="7">Uncharacterized protein</fullName>
    </submittedName>
</protein>
<comment type="similarity">
    <text evidence="2 5">Belongs to the CGI121/TPRKB family.</text>
</comment>
<evidence type="ECO:0000256" key="3">
    <source>
        <dbReference type="ARBA" id="ARBA00022694"/>
    </source>
</evidence>
<evidence type="ECO:0000256" key="4">
    <source>
        <dbReference type="ARBA" id="ARBA00023242"/>
    </source>
</evidence>
<evidence type="ECO:0000313" key="6">
    <source>
        <dbReference type="Proteomes" id="UP000887574"/>
    </source>
</evidence>
<dbReference type="GO" id="GO:0005634">
    <property type="term" value="C:nucleus"/>
    <property type="evidence" value="ECO:0007669"/>
    <property type="project" value="UniProtKB-SubCell"/>
</dbReference>
<dbReference type="Proteomes" id="UP000887574">
    <property type="component" value="Unplaced"/>
</dbReference>
<dbReference type="Gene3D" id="3.30.2380.10">
    <property type="entry name" value="CGI121/TPRKB"/>
    <property type="match status" value="1"/>
</dbReference>
<organism evidence="6 7">
    <name type="scientific">Ditylenchus dipsaci</name>
    <dbReference type="NCBI Taxonomy" id="166011"/>
    <lineage>
        <taxon>Eukaryota</taxon>
        <taxon>Metazoa</taxon>
        <taxon>Ecdysozoa</taxon>
        <taxon>Nematoda</taxon>
        <taxon>Chromadorea</taxon>
        <taxon>Rhabditida</taxon>
        <taxon>Tylenchina</taxon>
        <taxon>Tylenchomorpha</taxon>
        <taxon>Sphaerularioidea</taxon>
        <taxon>Anguinidae</taxon>
        <taxon>Anguininae</taxon>
        <taxon>Ditylenchus</taxon>
    </lineage>
</organism>
<keyword evidence="6" id="KW-1185">Reference proteome</keyword>
<dbReference type="PANTHER" id="PTHR15840:SF10">
    <property type="entry name" value="EKC_KEOPS COMPLEX SUBUNIT TPRKB"/>
    <property type="match status" value="1"/>
</dbReference>
<dbReference type="Pfam" id="PF08617">
    <property type="entry name" value="CGI-121"/>
    <property type="match status" value="2"/>
</dbReference>
<dbReference type="InterPro" id="IPR013926">
    <property type="entry name" value="CGI121/TPRKB"/>
</dbReference>
<evidence type="ECO:0000313" key="7">
    <source>
        <dbReference type="WBParaSite" id="jg14917"/>
    </source>
</evidence>
<dbReference type="WBParaSite" id="jg14917">
    <property type="protein sequence ID" value="jg14917"/>
    <property type="gene ID" value="jg14917"/>
</dbReference>
<accession>A0A915D1Q8</accession>
<evidence type="ECO:0000256" key="5">
    <source>
        <dbReference type="RuleBase" id="RU004398"/>
    </source>
</evidence>
<dbReference type="GO" id="GO:0000408">
    <property type="term" value="C:EKC/KEOPS complex"/>
    <property type="evidence" value="ECO:0007669"/>
    <property type="project" value="TreeGrafter"/>
</dbReference>
<name>A0A915D1Q8_9BILA</name>
<dbReference type="AlphaFoldDB" id="A0A915D1Q8"/>
<evidence type="ECO:0000256" key="1">
    <source>
        <dbReference type="ARBA" id="ARBA00004123"/>
    </source>
</evidence>
<dbReference type="SUPFAM" id="SSF143870">
    <property type="entry name" value="PF0523-like"/>
    <property type="match status" value="1"/>
</dbReference>
<dbReference type="GO" id="GO:0002949">
    <property type="term" value="P:tRNA threonylcarbamoyladenosine modification"/>
    <property type="evidence" value="ECO:0007669"/>
    <property type="project" value="TreeGrafter"/>
</dbReference>
<comment type="subcellular location">
    <subcellularLocation>
        <location evidence="1">Nucleus</location>
    </subcellularLocation>
</comment>
<dbReference type="PANTHER" id="PTHR15840">
    <property type="entry name" value="CGI-121 FAMILY MEMBER"/>
    <property type="match status" value="1"/>
</dbReference>
<keyword evidence="4 5" id="KW-0539">Nucleus</keyword>
<reference evidence="7" key="1">
    <citation type="submission" date="2022-11" db="UniProtKB">
        <authorList>
            <consortium name="WormBaseParasite"/>
        </authorList>
    </citation>
    <scope>IDENTIFICATION</scope>
</reference>
<dbReference type="InterPro" id="IPR036504">
    <property type="entry name" value="CGI121/TPRKB_sf"/>
</dbReference>
<evidence type="ECO:0000256" key="2">
    <source>
        <dbReference type="ARBA" id="ARBA00005546"/>
    </source>
</evidence>
<proteinExistence type="inferred from homology"/>
<dbReference type="GO" id="GO:0005829">
    <property type="term" value="C:cytosol"/>
    <property type="evidence" value="ECO:0007669"/>
    <property type="project" value="TreeGrafter"/>
</dbReference>
<keyword evidence="3" id="KW-0819">tRNA processing</keyword>